<gene>
    <name evidence="8" type="ORF">V6N11_041289</name>
</gene>
<evidence type="ECO:0000256" key="4">
    <source>
        <dbReference type="ARBA" id="ARBA00022723"/>
    </source>
</evidence>
<evidence type="ECO:0000256" key="6">
    <source>
        <dbReference type="ARBA" id="ARBA00023004"/>
    </source>
</evidence>
<dbReference type="EMBL" id="JBBPBN010000022">
    <property type="protein sequence ID" value="KAK9013275.1"/>
    <property type="molecule type" value="Genomic_DNA"/>
</dbReference>
<evidence type="ECO:0000256" key="7">
    <source>
        <dbReference type="ARBA" id="ARBA00023033"/>
    </source>
</evidence>
<keyword evidence="5" id="KW-0560">Oxidoreductase</keyword>
<keyword evidence="7" id="KW-0503">Monooxygenase</keyword>
<sequence length="246" mass="28037">MTLHLFICKNSDEGGLVNLRVVARHYCGNMMRKLVFNQRYFGEGKSDGGPGFEEEEYVEPIFTFLAHIYSFCISDYLSFLRGLDQDGHEKIVEMKKCQYPIIEDRIRQWIDGKKVEPQDLLDVLISLTDHNGAPLLSTNEIKAEISEIMVAAADNSSNVLEWTLVEMLNKPETLEKTINEINNVVGKDKLVQESDFPQVNYVKACAREAFRLHPIAPFNLPHVSETDTTMAGYFISKGIKGRKWCL</sequence>
<evidence type="ECO:0000256" key="5">
    <source>
        <dbReference type="ARBA" id="ARBA00023002"/>
    </source>
</evidence>
<evidence type="ECO:0000256" key="1">
    <source>
        <dbReference type="ARBA" id="ARBA00001971"/>
    </source>
</evidence>
<dbReference type="PANTHER" id="PTHR47944">
    <property type="entry name" value="CYTOCHROME P450 98A9"/>
    <property type="match status" value="1"/>
</dbReference>
<dbReference type="PANTHER" id="PTHR47944:SF4">
    <property type="entry name" value="OS09G0441700 PROTEIN"/>
    <property type="match status" value="1"/>
</dbReference>
<dbReference type="PRINTS" id="PR00463">
    <property type="entry name" value="EP450I"/>
</dbReference>
<proteinExistence type="inferred from homology"/>
<comment type="similarity">
    <text evidence="2">Belongs to the cytochrome P450 family.</text>
</comment>
<dbReference type="Gene3D" id="1.10.630.10">
    <property type="entry name" value="Cytochrome P450"/>
    <property type="match status" value="1"/>
</dbReference>
<comment type="caution">
    <text evidence="8">The sequence shown here is derived from an EMBL/GenBank/DDBJ whole genome shotgun (WGS) entry which is preliminary data.</text>
</comment>
<dbReference type="InterPro" id="IPR002401">
    <property type="entry name" value="Cyt_P450_E_grp-I"/>
</dbReference>
<dbReference type="SUPFAM" id="SSF48264">
    <property type="entry name" value="Cytochrome P450"/>
    <property type="match status" value="1"/>
</dbReference>
<evidence type="ECO:0000313" key="8">
    <source>
        <dbReference type="EMBL" id="KAK9013275.1"/>
    </source>
</evidence>
<organism evidence="8 9">
    <name type="scientific">Hibiscus sabdariffa</name>
    <name type="common">roselle</name>
    <dbReference type="NCBI Taxonomy" id="183260"/>
    <lineage>
        <taxon>Eukaryota</taxon>
        <taxon>Viridiplantae</taxon>
        <taxon>Streptophyta</taxon>
        <taxon>Embryophyta</taxon>
        <taxon>Tracheophyta</taxon>
        <taxon>Spermatophyta</taxon>
        <taxon>Magnoliopsida</taxon>
        <taxon>eudicotyledons</taxon>
        <taxon>Gunneridae</taxon>
        <taxon>Pentapetalae</taxon>
        <taxon>rosids</taxon>
        <taxon>malvids</taxon>
        <taxon>Malvales</taxon>
        <taxon>Malvaceae</taxon>
        <taxon>Malvoideae</taxon>
        <taxon>Hibiscus</taxon>
    </lineage>
</organism>
<keyword evidence="3" id="KW-0349">Heme</keyword>
<protein>
    <recommendedName>
        <fullName evidence="10">Cytochrome P450</fullName>
    </recommendedName>
</protein>
<keyword evidence="9" id="KW-1185">Reference proteome</keyword>
<keyword evidence="4" id="KW-0479">Metal-binding</keyword>
<comment type="cofactor">
    <cofactor evidence="1">
        <name>heme</name>
        <dbReference type="ChEBI" id="CHEBI:30413"/>
    </cofactor>
</comment>
<dbReference type="InterPro" id="IPR036396">
    <property type="entry name" value="Cyt_P450_sf"/>
</dbReference>
<reference evidence="8 9" key="1">
    <citation type="journal article" date="2024" name="G3 (Bethesda)">
        <title>Genome assembly of Hibiscus sabdariffa L. provides insights into metabolisms of medicinal natural products.</title>
        <authorList>
            <person name="Kim T."/>
        </authorList>
    </citation>
    <scope>NUCLEOTIDE SEQUENCE [LARGE SCALE GENOMIC DNA]</scope>
    <source>
        <strain evidence="8">TK-2024</strain>
        <tissue evidence="8">Old leaves</tissue>
    </source>
</reference>
<evidence type="ECO:0000256" key="3">
    <source>
        <dbReference type="ARBA" id="ARBA00022617"/>
    </source>
</evidence>
<dbReference type="Proteomes" id="UP001396334">
    <property type="component" value="Unassembled WGS sequence"/>
</dbReference>
<evidence type="ECO:0000313" key="9">
    <source>
        <dbReference type="Proteomes" id="UP001396334"/>
    </source>
</evidence>
<dbReference type="InterPro" id="IPR001128">
    <property type="entry name" value="Cyt_P450"/>
</dbReference>
<evidence type="ECO:0000256" key="2">
    <source>
        <dbReference type="ARBA" id="ARBA00010617"/>
    </source>
</evidence>
<dbReference type="Pfam" id="PF00067">
    <property type="entry name" value="p450"/>
    <property type="match status" value="1"/>
</dbReference>
<accession>A0ABR2RK07</accession>
<name>A0ABR2RK07_9ROSI</name>
<keyword evidence="6" id="KW-0408">Iron</keyword>
<evidence type="ECO:0008006" key="10">
    <source>
        <dbReference type="Google" id="ProtNLM"/>
    </source>
</evidence>